<dbReference type="Gene3D" id="1.20.1070.10">
    <property type="entry name" value="Rhodopsin 7-helix transmembrane proteins"/>
    <property type="match status" value="1"/>
</dbReference>
<keyword evidence="1" id="KW-1133">Transmembrane helix</keyword>
<feature type="transmembrane region" description="Helical" evidence="1">
    <location>
        <begin position="198"/>
        <end position="221"/>
    </location>
</feature>
<dbReference type="Proteomes" id="UP000887540">
    <property type="component" value="Unplaced"/>
</dbReference>
<dbReference type="WBParaSite" id="ACRNAN_scaffold2601.g31040.t1">
    <property type="protein sequence ID" value="ACRNAN_scaffold2601.g31040.t1"/>
    <property type="gene ID" value="ACRNAN_scaffold2601.g31040"/>
</dbReference>
<dbReference type="PANTHER" id="PTHR23021:SF11">
    <property type="entry name" value="SERPENTINE RECEPTOR, CLASS T"/>
    <property type="match status" value="1"/>
</dbReference>
<accession>A0A914DID2</accession>
<feature type="transmembrane region" description="Helical" evidence="1">
    <location>
        <begin position="40"/>
        <end position="61"/>
    </location>
</feature>
<feature type="transmembrane region" description="Helical" evidence="1">
    <location>
        <begin position="242"/>
        <end position="267"/>
    </location>
</feature>
<organism evidence="2 3">
    <name type="scientific">Acrobeloides nanus</name>
    <dbReference type="NCBI Taxonomy" id="290746"/>
    <lineage>
        <taxon>Eukaryota</taxon>
        <taxon>Metazoa</taxon>
        <taxon>Ecdysozoa</taxon>
        <taxon>Nematoda</taxon>
        <taxon>Chromadorea</taxon>
        <taxon>Rhabditida</taxon>
        <taxon>Tylenchina</taxon>
        <taxon>Cephalobomorpha</taxon>
        <taxon>Cephaloboidea</taxon>
        <taxon>Cephalobidae</taxon>
        <taxon>Acrobeloides</taxon>
    </lineage>
</organism>
<dbReference type="InterPro" id="IPR019425">
    <property type="entry name" value="7TM_GPCR_serpentine_rcpt_Srt"/>
</dbReference>
<proteinExistence type="predicted"/>
<evidence type="ECO:0000313" key="3">
    <source>
        <dbReference type="WBParaSite" id="ACRNAN_scaffold2601.g31040.t1"/>
    </source>
</evidence>
<feature type="transmembrane region" description="Helical" evidence="1">
    <location>
        <begin position="153"/>
        <end position="178"/>
    </location>
</feature>
<feature type="transmembrane region" description="Helical" evidence="1">
    <location>
        <begin position="73"/>
        <end position="91"/>
    </location>
</feature>
<dbReference type="SUPFAM" id="SSF81321">
    <property type="entry name" value="Family A G protein-coupled receptor-like"/>
    <property type="match status" value="1"/>
</dbReference>
<dbReference type="Pfam" id="PF10321">
    <property type="entry name" value="7TM_GPCR_Srt"/>
    <property type="match status" value="1"/>
</dbReference>
<protein>
    <submittedName>
        <fullName evidence="3">Uncharacterized protein</fullName>
    </submittedName>
</protein>
<keyword evidence="1" id="KW-0812">Transmembrane</keyword>
<feature type="transmembrane region" description="Helical" evidence="1">
    <location>
        <begin position="273"/>
        <end position="296"/>
    </location>
</feature>
<keyword evidence="2" id="KW-1185">Reference proteome</keyword>
<name>A0A914DID2_9BILA</name>
<dbReference type="AlphaFoldDB" id="A0A914DID2"/>
<reference evidence="3" key="1">
    <citation type="submission" date="2022-11" db="UniProtKB">
        <authorList>
            <consortium name="WormBaseParasite"/>
        </authorList>
    </citation>
    <scope>IDENTIFICATION</scope>
</reference>
<feature type="transmembrane region" description="Helical" evidence="1">
    <location>
        <begin position="111"/>
        <end position="132"/>
    </location>
</feature>
<evidence type="ECO:0000256" key="1">
    <source>
        <dbReference type="SAM" id="Phobius"/>
    </source>
</evidence>
<evidence type="ECO:0000313" key="2">
    <source>
        <dbReference type="Proteomes" id="UP000887540"/>
    </source>
</evidence>
<keyword evidence="1" id="KW-0472">Membrane</keyword>
<sequence length="354" mass="40102">MGLWMYLFNQDEWNYLYGNCSYKTPAQWNADGTPEVPVGIIYTAIGIICWVTYIPFLIVMAKKEFIQHSCYKLMFLLGVIDMIVLPFNAIIGGINCARGSHFCTNPRFNYIVGVIGTSLWYGGSMTCILLAFDRFFEMCFPKAAKKVFGGKMIYVWLAAPIIYILWSFTQVPLVYSIVHHAFFFDPFAGSPGFESDRFLSTFHTVHNMIVITCIGGVYMTLVITLTIRYKVYNNQAISKFQLLLTAQSLCICVEMVVAAVIYVYMQYFPISDAFVIIAHVCWICVHGDTPIVYFALNESLRKGVFRLVFKFKLNRTTTNINHAHLKSIRSSGLYATKNSVVPATSNEQQGPAES</sequence>
<dbReference type="PANTHER" id="PTHR23021">
    <property type="entry name" value="SERPENTINE RECEPTOR, CLASS T"/>
    <property type="match status" value="1"/>
</dbReference>